<dbReference type="AlphaFoldDB" id="A0A7S3JM78"/>
<proteinExistence type="predicted"/>
<sequence>MNLQLDFSKGHFIVDTSPEFDDSTLVKIDFVPDHESERCNCSQSEANMTGYATKHANKVARAKPSSLQSRLEQRLSKSMNRLDSYNWFKPHNVKNAQLAKQREVFEFIKALNHGTGLACPKPAPERKLIAIKLNLKILKPSKPSQSEHCDTPTWFGSDSGNN</sequence>
<evidence type="ECO:0000313" key="2">
    <source>
        <dbReference type="EMBL" id="CAE0357620.1"/>
    </source>
</evidence>
<reference evidence="2" key="1">
    <citation type="submission" date="2021-01" db="EMBL/GenBank/DDBJ databases">
        <authorList>
            <person name="Corre E."/>
            <person name="Pelletier E."/>
            <person name="Niang G."/>
            <person name="Scheremetjew M."/>
            <person name="Finn R."/>
            <person name="Kale V."/>
            <person name="Holt S."/>
            <person name="Cochrane G."/>
            <person name="Meng A."/>
            <person name="Brown T."/>
            <person name="Cohen L."/>
        </authorList>
    </citation>
    <scope>NUCLEOTIDE SEQUENCE</scope>
    <source>
        <strain evidence="2">FSP1.4</strain>
    </source>
</reference>
<feature type="region of interest" description="Disordered" evidence="1">
    <location>
        <begin position="141"/>
        <end position="162"/>
    </location>
</feature>
<evidence type="ECO:0000256" key="1">
    <source>
        <dbReference type="SAM" id="MobiDB-lite"/>
    </source>
</evidence>
<accession>A0A7S3JM78</accession>
<name>A0A7S3JM78_9SPIT</name>
<protein>
    <submittedName>
        <fullName evidence="2">Uncharacterized protein</fullName>
    </submittedName>
</protein>
<organism evidence="2">
    <name type="scientific">Euplotes harpa</name>
    <dbReference type="NCBI Taxonomy" id="151035"/>
    <lineage>
        <taxon>Eukaryota</taxon>
        <taxon>Sar</taxon>
        <taxon>Alveolata</taxon>
        <taxon>Ciliophora</taxon>
        <taxon>Intramacronucleata</taxon>
        <taxon>Spirotrichea</taxon>
        <taxon>Hypotrichia</taxon>
        <taxon>Euplotida</taxon>
        <taxon>Euplotidae</taxon>
        <taxon>Euplotes</taxon>
    </lineage>
</organism>
<gene>
    <name evidence="2" type="ORF">EHAR0213_LOCUS16539</name>
</gene>
<dbReference type="EMBL" id="HBII01039146">
    <property type="protein sequence ID" value="CAE0357620.1"/>
    <property type="molecule type" value="Transcribed_RNA"/>
</dbReference>